<evidence type="ECO:0000259" key="1">
    <source>
        <dbReference type="PROSITE" id="PS50011"/>
    </source>
</evidence>
<reference evidence="3" key="2">
    <citation type="submission" date="2015-01" db="EMBL/GenBank/DDBJ databases">
        <title>Evolutionary Origins and Diversification of the Mycorrhizal Mutualists.</title>
        <authorList>
            <consortium name="DOE Joint Genome Institute"/>
            <consortium name="Mycorrhizal Genomics Consortium"/>
            <person name="Kohler A."/>
            <person name="Kuo A."/>
            <person name="Nagy L.G."/>
            <person name="Floudas D."/>
            <person name="Copeland A."/>
            <person name="Barry K.W."/>
            <person name="Cichocki N."/>
            <person name="Veneault-Fourrey C."/>
            <person name="LaButti K."/>
            <person name="Lindquist E.A."/>
            <person name="Lipzen A."/>
            <person name="Lundell T."/>
            <person name="Morin E."/>
            <person name="Murat C."/>
            <person name="Riley R."/>
            <person name="Ohm R."/>
            <person name="Sun H."/>
            <person name="Tunlid A."/>
            <person name="Henrissat B."/>
            <person name="Grigoriev I.V."/>
            <person name="Hibbett D.S."/>
            <person name="Martin F."/>
        </authorList>
    </citation>
    <scope>NUCLEOTIDE SEQUENCE [LARGE SCALE GENOMIC DNA]</scope>
    <source>
        <strain evidence="3">Ve08.2h10</strain>
    </source>
</reference>
<gene>
    <name evidence="2" type="ORF">PAXRUDRAFT_37319</name>
</gene>
<dbReference type="GO" id="GO:0004672">
    <property type="term" value="F:protein kinase activity"/>
    <property type="evidence" value="ECO:0007669"/>
    <property type="project" value="InterPro"/>
</dbReference>
<dbReference type="SUPFAM" id="SSF56112">
    <property type="entry name" value="Protein kinase-like (PK-like)"/>
    <property type="match status" value="1"/>
</dbReference>
<dbReference type="PROSITE" id="PS00108">
    <property type="entry name" value="PROTEIN_KINASE_ST"/>
    <property type="match status" value="1"/>
</dbReference>
<dbReference type="InterPro" id="IPR000719">
    <property type="entry name" value="Prot_kinase_dom"/>
</dbReference>
<dbReference type="OrthoDB" id="5800476at2759"/>
<keyword evidence="3" id="KW-1185">Reference proteome</keyword>
<dbReference type="GO" id="GO:0005524">
    <property type="term" value="F:ATP binding"/>
    <property type="evidence" value="ECO:0007669"/>
    <property type="project" value="InterPro"/>
</dbReference>
<dbReference type="Gene3D" id="1.10.510.10">
    <property type="entry name" value="Transferase(Phosphotransferase) domain 1"/>
    <property type="match status" value="1"/>
</dbReference>
<name>A0A0D0DK12_9AGAM</name>
<dbReference type="EMBL" id="KN825695">
    <property type="protein sequence ID" value="KIK82004.1"/>
    <property type="molecule type" value="Genomic_DNA"/>
</dbReference>
<dbReference type="Proteomes" id="UP000054538">
    <property type="component" value="Unassembled WGS sequence"/>
</dbReference>
<feature type="non-terminal residue" evidence="2">
    <location>
        <position position="52"/>
    </location>
</feature>
<dbReference type="InterPro" id="IPR011009">
    <property type="entry name" value="Kinase-like_dom_sf"/>
</dbReference>
<evidence type="ECO:0000313" key="3">
    <source>
        <dbReference type="Proteomes" id="UP000054538"/>
    </source>
</evidence>
<reference evidence="2 3" key="1">
    <citation type="submission" date="2014-04" db="EMBL/GenBank/DDBJ databases">
        <authorList>
            <consortium name="DOE Joint Genome Institute"/>
            <person name="Kuo A."/>
            <person name="Kohler A."/>
            <person name="Jargeat P."/>
            <person name="Nagy L.G."/>
            <person name="Floudas D."/>
            <person name="Copeland A."/>
            <person name="Barry K.W."/>
            <person name="Cichocki N."/>
            <person name="Veneault-Fourrey C."/>
            <person name="LaButti K."/>
            <person name="Lindquist E.A."/>
            <person name="Lipzen A."/>
            <person name="Lundell T."/>
            <person name="Morin E."/>
            <person name="Murat C."/>
            <person name="Sun H."/>
            <person name="Tunlid A."/>
            <person name="Henrissat B."/>
            <person name="Grigoriev I.V."/>
            <person name="Hibbett D.S."/>
            <person name="Martin F."/>
            <person name="Nordberg H.P."/>
            <person name="Cantor M.N."/>
            <person name="Hua S.X."/>
        </authorList>
    </citation>
    <scope>NUCLEOTIDE SEQUENCE [LARGE SCALE GENOMIC DNA]</scope>
    <source>
        <strain evidence="2 3">Ve08.2h10</strain>
    </source>
</reference>
<dbReference type="AlphaFoldDB" id="A0A0D0DK12"/>
<feature type="non-terminal residue" evidence="2">
    <location>
        <position position="1"/>
    </location>
</feature>
<dbReference type="InterPro" id="IPR008271">
    <property type="entry name" value="Ser/Thr_kinase_AS"/>
</dbReference>
<dbReference type="InParanoid" id="A0A0D0DK12"/>
<proteinExistence type="predicted"/>
<evidence type="ECO:0000313" key="2">
    <source>
        <dbReference type="EMBL" id="KIK82004.1"/>
    </source>
</evidence>
<dbReference type="Pfam" id="PF00069">
    <property type="entry name" value="Pkinase"/>
    <property type="match status" value="1"/>
</dbReference>
<dbReference type="HOGENOM" id="CLU_3093064_0_0_1"/>
<dbReference type="PROSITE" id="PS50011">
    <property type="entry name" value="PROTEIN_KINASE_DOM"/>
    <property type="match status" value="1"/>
</dbReference>
<dbReference type="STRING" id="930991.A0A0D0DK12"/>
<feature type="domain" description="Protein kinase" evidence="1">
    <location>
        <begin position="1"/>
        <end position="52"/>
    </location>
</feature>
<sequence length="52" mass="6124">VSHLEYIHSYNLIHQDIKPHNILTSIRALQETFFLIDFGTTQEYCDPSSHIH</sequence>
<protein>
    <recommendedName>
        <fullName evidence="1">Protein kinase domain-containing protein</fullName>
    </recommendedName>
</protein>
<accession>A0A0D0DK12</accession>
<organism evidence="2 3">
    <name type="scientific">Paxillus rubicundulus Ve08.2h10</name>
    <dbReference type="NCBI Taxonomy" id="930991"/>
    <lineage>
        <taxon>Eukaryota</taxon>
        <taxon>Fungi</taxon>
        <taxon>Dikarya</taxon>
        <taxon>Basidiomycota</taxon>
        <taxon>Agaricomycotina</taxon>
        <taxon>Agaricomycetes</taxon>
        <taxon>Agaricomycetidae</taxon>
        <taxon>Boletales</taxon>
        <taxon>Paxilineae</taxon>
        <taxon>Paxillaceae</taxon>
        <taxon>Paxillus</taxon>
    </lineage>
</organism>